<accession>M1VW27</accession>
<dbReference type="OrthoDB" id="5240921at2759"/>
<reference evidence="1 2" key="1">
    <citation type="journal article" date="2013" name="PLoS Genet.">
        <title>Plant-symbiotic fungi as chemical engineers: Multi-genome analysis of the Clavicipitaceae reveals dynamics of alkaloid loci.</title>
        <authorList>
            <person name="Schardl C.L."/>
            <person name="Young C.A."/>
            <person name="Hesse U."/>
            <person name="Amyotte S.G."/>
            <person name="Andreeva K."/>
            <person name="Calie P.J."/>
            <person name="Fleetwood D.J."/>
            <person name="Haws D.C."/>
            <person name="Moore N."/>
            <person name="Oeser B."/>
            <person name="Panaccione D.G."/>
            <person name="Schweri K.K."/>
            <person name="Voisey C.R."/>
            <person name="Farman M.L."/>
            <person name="Jaromczyk J.W."/>
            <person name="Roe B.A."/>
            <person name="O'Sullivan D.M."/>
            <person name="Scott B."/>
            <person name="Tudzynski P."/>
            <person name="An Z."/>
            <person name="Arnaoudova E.G."/>
            <person name="Bullock C.T."/>
            <person name="Charlton N.D."/>
            <person name="Chen L."/>
            <person name="Cox M."/>
            <person name="Dinkins R.D."/>
            <person name="Florea S."/>
            <person name="Glenn A.E."/>
            <person name="Gordon A."/>
            <person name="Gueldener U."/>
            <person name="Harris D.R."/>
            <person name="Hollin W."/>
            <person name="Jaromczyk J."/>
            <person name="Johnson R.D."/>
            <person name="Khan A.K."/>
            <person name="Leistner E."/>
            <person name="Leuchtmann A."/>
            <person name="Li C."/>
            <person name="Liu J."/>
            <person name="Liu J."/>
            <person name="Liu M."/>
            <person name="Mace W."/>
            <person name="Machado C."/>
            <person name="Nagabhyru P."/>
            <person name="Pan J."/>
            <person name="Schmid J."/>
            <person name="Sugawara K."/>
            <person name="Steiner U."/>
            <person name="Takach J.E."/>
            <person name="Tanaka E."/>
            <person name="Webb J.S."/>
            <person name="Wilson E.V."/>
            <person name="Wiseman J.L."/>
            <person name="Yoshida R."/>
            <person name="Zeng Z."/>
        </authorList>
    </citation>
    <scope>NUCLEOTIDE SEQUENCE [LARGE SCALE GENOMIC DNA]</scope>
    <source>
        <strain evidence="1 2">20.1</strain>
    </source>
</reference>
<dbReference type="HOGENOM" id="CLU_2454545_0_0_1"/>
<name>M1VW27_CLAP2</name>
<dbReference type="VEuPathDB" id="FungiDB:CPUR_04390"/>
<dbReference type="Proteomes" id="UP000016801">
    <property type="component" value="Unassembled WGS sequence"/>
</dbReference>
<gene>
    <name evidence="1" type="ORF">CPUR_04390</name>
</gene>
<protein>
    <submittedName>
        <fullName evidence="1">Uncharacterized protein</fullName>
    </submittedName>
</protein>
<dbReference type="EMBL" id="CAGA01000023">
    <property type="protein sequence ID" value="CCE30542.1"/>
    <property type="molecule type" value="Genomic_DNA"/>
</dbReference>
<proteinExistence type="predicted"/>
<keyword evidence="2" id="KW-1185">Reference proteome</keyword>
<comment type="caution">
    <text evidence="1">The sequence shown here is derived from an EMBL/GenBank/DDBJ whole genome shotgun (WGS) entry which is preliminary data.</text>
</comment>
<evidence type="ECO:0000313" key="1">
    <source>
        <dbReference type="EMBL" id="CCE30542.1"/>
    </source>
</evidence>
<dbReference type="AlphaFoldDB" id="M1VW27"/>
<evidence type="ECO:0000313" key="2">
    <source>
        <dbReference type="Proteomes" id="UP000016801"/>
    </source>
</evidence>
<organism evidence="1 2">
    <name type="scientific">Claviceps purpurea (strain 20.1)</name>
    <name type="common">Ergot fungus</name>
    <name type="synonym">Sphacelia segetum</name>
    <dbReference type="NCBI Taxonomy" id="1111077"/>
    <lineage>
        <taxon>Eukaryota</taxon>
        <taxon>Fungi</taxon>
        <taxon>Dikarya</taxon>
        <taxon>Ascomycota</taxon>
        <taxon>Pezizomycotina</taxon>
        <taxon>Sordariomycetes</taxon>
        <taxon>Hypocreomycetidae</taxon>
        <taxon>Hypocreales</taxon>
        <taxon>Clavicipitaceae</taxon>
        <taxon>Claviceps</taxon>
    </lineage>
</organism>
<sequence length="89" mass="9968">MKAADPKVAKFPYIKFRGAPHESPKTDEPYHASAVLRKESKDEYAGKLYVARIEATKDTAPGSSPKPQKRSVMAAYRDFLTYPLVPEQV</sequence>